<name>A0A3S0I5P7_9DEIO</name>
<dbReference type="Pfam" id="PF02518">
    <property type="entry name" value="HATPase_c"/>
    <property type="match status" value="1"/>
</dbReference>
<dbReference type="SMART" id="SM00387">
    <property type="entry name" value="HATPase_c"/>
    <property type="match status" value="1"/>
</dbReference>
<dbReference type="CDD" id="cd00082">
    <property type="entry name" value="HisKA"/>
    <property type="match status" value="1"/>
</dbReference>
<keyword evidence="7 12" id="KW-0418">Kinase</keyword>
<evidence type="ECO:0000313" key="13">
    <source>
        <dbReference type="Proteomes" id="UP000277766"/>
    </source>
</evidence>
<keyword evidence="5" id="KW-0808">Transferase</keyword>
<evidence type="ECO:0000259" key="11">
    <source>
        <dbReference type="PROSITE" id="PS50109"/>
    </source>
</evidence>
<evidence type="ECO:0000256" key="4">
    <source>
        <dbReference type="ARBA" id="ARBA00022553"/>
    </source>
</evidence>
<comment type="catalytic activity">
    <reaction evidence="1">
        <text>ATP + protein L-histidine = ADP + protein N-phospho-L-histidine.</text>
        <dbReference type="EC" id="2.7.13.3"/>
    </reaction>
</comment>
<evidence type="ECO:0000313" key="12">
    <source>
        <dbReference type="EMBL" id="RTR25730.1"/>
    </source>
</evidence>
<dbReference type="InterPro" id="IPR003594">
    <property type="entry name" value="HATPase_dom"/>
</dbReference>
<dbReference type="InterPro" id="IPR003661">
    <property type="entry name" value="HisK_dim/P_dom"/>
</dbReference>
<evidence type="ECO:0000256" key="2">
    <source>
        <dbReference type="ARBA" id="ARBA00004370"/>
    </source>
</evidence>
<evidence type="ECO:0000256" key="8">
    <source>
        <dbReference type="ARBA" id="ARBA00022989"/>
    </source>
</evidence>
<gene>
    <name evidence="12" type="ORF">EJ104_09880</name>
</gene>
<evidence type="ECO:0000256" key="10">
    <source>
        <dbReference type="SAM" id="Phobius"/>
    </source>
</evidence>
<dbReference type="PANTHER" id="PTHR45436:SF5">
    <property type="entry name" value="SENSOR HISTIDINE KINASE TRCS"/>
    <property type="match status" value="1"/>
</dbReference>
<keyword evidence="4" id="KW-0597">Phosphoprotein</keyword>
<dbReference type="SUPFAM" id="SSF55874">
    <property type="entry name" value="ATPase domain of HSP90 chaperone/DNA topoisomerase II/histidine kinase"/>
    <property type="match status" value="1"/>
</dbReference>
<feature type="transmembrane region" description="Helical" evidence="10">
    <location>
        <begin position="26"/>
        <end position="50"/>
    </location>
</feature>
<dbReference type="PRINTS" id="PR00344">
    <property type="entry name" value="BCTRLSENSOR"/>
</dbReference>
<dbReference type="Gene3D" id="3.30.565.10">
    <property type="entry name" value="Histidine kinase-like ATPase, C-terminal domain"/>
    <property type="match status" value="1"/>
</dbReference>
<dbReference type="EC" id="2.7.13.3" evidence="3"/>
<dbReference type="RefSeq" id="WP_126352578.1">
    <property type="nucleotide sequence ID" value="NZ_CP086380.1"/>
</dbReference>
<dbReference type="AlphaFoldDB" id="A0A3S0I5P7"/>
<keyword evidence="9 10" id="KW-0472">Membrane</keyword>
<sequence>MAQFNQPIPALSSAKVAWHKSLRFRLALAFSLVTLTLVSVVGFAMMGFLLRGMENQFDMRLTDRADTLSVRLSDASAGLGESLVPALDNFSAVLDEQGNVFVMPQNTPLPFAPGDPLPFPTEGDFSVGNVPMRGVSRELTGFFEGQMLWVALPSEPLLDAREGATRAMLLAVIITPLLTLLFGYLLGQHMLQHLGRAAALADQISPSKNMAALPLPDRPDEVHRLISAINRLLVRIDAQQHREKALLGQIVHELGAPLTVLKATLDRAGERTGDPEIQKAALVTDELTFTTQDLMQLARGELDLKLVWHLIPAQALRDRLERLVPGTEYAGDWNGMILCDPDRLTQALRNLLANARRAAGPGGCVCLTLQAVGEQLVFTVRDSGPGLPDALGESIFDPFVSGSGSSGLGLSVSRQIAQMHGGQLTGGNGAEGGAEFRLSIPDALLADESDELEELDELTLGEGLVRG</sequence>
<dbReference type="GO" id="GO:0000155">
    <property type="term" value="F:phosphorelay sensor kinase activity"/>
    <property type="evidence" value="ECO:0007669"/>
    <property type="project" value="InterPro"/>
</dbReference>
<keyword evidence="13" id="KW-1185">Reference proteome</keyword>
<evidence type="ECO:0000256" key="7">
    <source>
        <dbReference type="ARBA" id="ARBA00022777"/>
    </source>
</evidence>
<proteinExistence type="predicted"/>
<comment type="caution">
    <text evidence="12">The sequence shown here is derived from an EMBL/GenBank/DDBJ whole genome shotgun (WGS) entry which is preliminary data.</text>
</comment>
<keyword evidence="6 10" id="KW-0812">Transmembrane</keyword>
<dbReference type="PROSITE" id="PS50109">
    <property type="entry name" value="HIS_KIN"/>
    <property type="match status" value="1"/>
</dbReference>
<dbReference type="Gene3D" id="1.10.287.130">
    <property type="match status" value="1"/>
</dbReference>
<comment type="subcellular location">
    <subcellularLocation>
        <location evidence="2">Membrane</location>
    </subcellularLocation>
</comment>
<accession>A0A3S0I5P7</accession>
<dbReference type="GO" id="GO:0005886">
    <property type="term" value="C:plasma membrane"/>
    <property type="evidence" value="ECO:0007669"/>
    <property type="project" value="TreeGrafter"/>
</dbReference>
<dbReference type="InterPro" id="IPR005467">
    <property type="entry name" value="His_kinase_dom"/>
</dbReference>
<protein>
    <recommendedName>
        <fullName evidence="3">histidine kinase</fullName>
        <ecNumber evidence="3">2.7.13.3</ecNumber>
    </recommendedName>
</protein>
<dbReference type="OrthoDB" id="55390at2"/>
<organism evidence="12 13">
    <name type="scientific">Deinococcus radiophilus</name>
    <dbReference type="NCBI Taxonomy" id="32062"/>
    <lineage>
        <taxon>Bacteria</taxon>
        <taxon>Thermotogati</taxon>
        <taxon>Deinococcota</taxon>
        <taxon>Deinococci</taxon>
        <taxon>Deinococcales</taxon>
        <taxon>Deinococcaceae</taxon>
        <taxon>Deinococcus</taxon>
    </lineage>
</organism>
<dbReference type="Proteomes" id="UP000277766">
    <property type="component" value="Unassembled WGS sequence"/>
</dbReference>
<evidence type="ECO:0000256" key="5">
    <source>
        <dbReference type="ARBA" id="ARBA00022679"/>
    </source>
</evidence>
<keyword evidence="8 10" id="KW-1133">Transmembrane helix</keyword>
<evidence type="ECO:0000256" key="6">
    <source>
        <dbReference type="ARBA" id="ARBA00022692"/>
    </source>
</evidence>
<dbReference type="InterPro" id="IPR050428">
    <property type="entry name" value="TCS_sensor_his_kinase"/>
</dbReference>
<dbReference type="InterPro" id="IPR004358">
    <property type="entry name" value="Sig_transdc_His_kin-like_C"/>
</dbReference>
<evidence type="ECO:0000256" key="9">
    <source>
        <dbReference type="ARBA" id="ARBA00023136"/>
    </source>
</evidence>
<dbReference type="InterPro" id="IPR036890">
    <property type="entry name" value="HATPase_C_sf"/>
</dbReference>
<evidence type="ECO:0000256" key="3">
    <source>
        <dbReference type="ARBA" id="ARBA00012438"/>
    </source>
</evidence>
<reference evidence="12 13" key="1">
    <citation type="submission" date="2018-12" db="EMBL/GenBank/DDBJ databases">
        <title>Deinococcus radiophilus ATCC 27603 genome sequencing and assembly.</title>
        <authorList>
            <person name="Maclea K.S."/>
            <person name="Maynard C.R."/>
        </authorList>
    </citation>
    <scope>NUCLEOTIDE SEQUENCE [LARGE SCALE GENOMIC DNA]</scope>
    <source>
        <strain evidence="12 13">ATCC 27603</strain>
    </source>
</reference>
<dbReference type="EMBL" id="RXPE01000022">
    <property type="protein sequence ID" value="RTR25730.1"/>
    <property type="molecule type" value="Genomic_DNA"/>
</dbReference>
<evidence type="ECO:0000256" key="1">
    <source>
        <dbReference type="ARBA" id="ARBA00000085"/>
    </source>
</evidence>
<dbReference type="CDD" id="cd00075">
    <property type="entry name" value="HATPase"/>
    <property type="match status" value="1"/>
</dbReference>
<feature type="domain" description="Histidine kinase" evidence="11">
    <location>
        <begin position="249"/>
        <end position="444"/>
    </location>
</feature>
<dbReference type="PANTHER" id="PTHR45436">
    <property type="entry name" value="SENSOR HISTIDINE KINASE YKOH"/>
    <property type="match status" value="1"/>
</dbReference>
<feature type="transmembrane region" description="Helical" evidence="10">
    <location>
        <begin position="167"/>
        <end position="186"/>
    </location>
</feature>